<keyword evidence="2" id="KW-1185">Reference proteome</keyword>
<organism evidence="1 2">
    <name type="scientific">Vermiconidia calcicola</name>
    <dbReference type="NCBI Taxonomy" id="1690605"/>
    <lineage>
        <taxon>Eukaryota</taxon>
        <taxon>Fungi</taxon>
        <taxon>Dikarya</taxon>
        <taxon>Ascomycota</taxon>
        <taxon>Pezizomycotina</taxon>
        <taxon>Dothideomycetes</taxon>
        <taxon>Dothideomycetidae</taxon>
        <taxon>Mycosphaerellales</taxon>
        <taxon>Extremaceae</taxon>
        <taxon>Vermiconidia</taxon>
    </lineage>
</organism>
<comment type="caution">
    <text evidence="1">The sequence shown here is derived from an EMBL/GenBank/DDBJ whole genome shotgun (WGS) entry which is preliminary data.</text>
</comment>
<accession>A0ACC3MAW7</accession>
<sequence>MQKKTLLLVFIHGFKGSDHTFHEFPADLRALISHTLPKIEVVSLQYPQYETRGDLRECVAKFKEWLQNKVIDLEVANEAPSPTVEPSVHVILCGHSMGGIVAAETLLSVAHDEPVLSSYANDTTNNSTTEPASSFKKPTNLAPPEPYERPSSAPPPEPTRLFFPRIKAIIAFDTPYLGISPGVLAYGAEEHLNQVSSAYKAFDGATQLFGWNSPRGTSPAPIANASSKGLPPADDSTSAWGKWGKFAAYGGAAAAIAGAAGAAYMSRNQIQQGFTWAGSHLEFVGCLARGAELQERVESVVELTKTHGVGFANFYGALGKKVTSQTKYAGAVLGADRTFCVIPKASQHADSPTGSKRDAPSSSSQKRGRPSKRRKSKSNLNDEMDHGDQVQDYADDTNISKGHWVKCVNEVAPDELRAHTSMFSPQRNPDYYAMVPLARDQIVESIETEWYENAEDSGGQQHDGRGNEYDGGEQQYDGGKQQDDSEMQRDDSEEDAVGGADEELEPALPAI</sequence>
<gene>
    <name evidence="1" type="ORF">LTR37_020560</name>
</gene>
<evidence type="ECO:0000313" key="2">
    <source>
        <dbReference type="Proteomes" id="UP001281147"/>
    </source>
</evidence>
<name>A0ACC3MAW7_9PEZI</name>
<evidence type="ECO:0000313" key="1">
    <source>
        <dbReference type="EMBL" id="KAK3683099.1"/>
    </source>
</evidence>
<proteinExistence type="predicted"/>
<dbReference type="Proteomes" id="UP001281147">
    <property type="component" value="Unassembled WGS sequence"/>
</dbReference>
<protein>
    <submittedName>
        <fullName evidence="1">Uncharacterized protein</fullName>
    </submittedName>
</protein>
<reference evidence="1" key="1">
    <citation type="submission" date="2023-07" db="EMBL/GenBank/DDBJ databases">
        <title>Black Yeasts Isolated from many extreme environments.</title>
        <authorList>
            <person name="Coleine C."/>
            <person name="Stajich J.E."/>
            <person name="Selbmann L."/>
        </authorList>
    </citation>
    <scope>NUCLEOTIDE SEQUENCE</scope>
    <source>
        <strain evidence="1">CCFEE 5714</strain>
    </source>
</reference>
<dbReference type="EMBL" id="JAUTXU010000369">
    <property type="protein sequence ID" value="KAK3683099.1"/>
    <property type="molecule type" value="Genomic_DNA"/>
</dbReference>